<organism evidence="2 3">
    <name type="scientific">Heyndrickxia ginsengihumi</name>
    <dbReference type="NCBI Taxonomy" id="363870"/>
    <lineage>
        <taxon>Bacteria</taxon>
        <taxon>Bacillati</taxon>
        <taxon>Bacillota</taxon>
        <taxon>Bacilli</taxon>
        <taxon>Bacillales</taxon>
        <taxon>Bacillaceae</taxon>
        <taxon>Heyndrickxia</taxon>
    </lineage>
</organism>
<evidence type="ECO:0000313" key="2">
    <source>
        <dbReference type="EMBL" id="KHD84732.1"/>
    </source>
</evidence>
<feature type="transmembrane region" description="Helical" evidence="1">
    <location>
        <begin position="98"/>
        <end position="119"/>
    </location>
</feature>
<keyword evidence="1" id="KW-1133">Transmembrane helix</keyword>
<evidence type="ECO:0000313" key="3">
    <source>
        <dbReference type="Proteomes" id="UP000030588"/>
    </source>
</evidence>
<feature type="transmembrane region" description="Helical" evidence="1">
    <location>
        <begin position="6"/>
        <end position="25"/>
    </location>
</feature>
<proteinExistence type="predicted"/>
<dbReference type="AlphaFoldDB" id="A0A0A6XX90"/>
<sequence>MILSFFLFVLIILCLTFIVIPKRLSLLEILSIWMLVWILSYTSSSIIIVNLQYITVSNNISLFWALVFKRLCLSPLVITWSFDLILKHSSNLMITFHLLLTVIVLIAIDFLFIWLGILHNHNWNVIYSFTEWSCCVLLTYTFWIWYRKQLMKGT</sequence>
<feature type="transmembrane region" description="Helical" evidence="1">
    <location>
        <begin position="32"/>
        <end position="56"/>
    </location>
</feature>
<evidence type="ECO:0000256" key="1">
    <source>
        <dbReference type="SAM" id="Phobius"/>
    </source>
</evidence>
<keyword evidence="1" id="KW-0812">Transmembrane</keyword>
<dbReference type="EMBL" id="JRUN01000044">
    <property type="protein sequence ID" value="KHD84732.1"/>
    <property type="molecule type" value="Genomic_DNA"/>
</dbReference>
<keyword evidence="1" id="KW-0472">Membrane</keyword>
<feature type="transmembrane region" description="Helical" evidence="1">
    <location>
        <begin position="125"/>
        <end position="146"/>
    </location>
</feature>
<gene>
    <name evidence="2" type="ORF">NG54_13545</name>
</gene>
<accession>A0A0A6XX90</accession>
<feature type="transmembrane region" description="Helical" evidence="1">
    <location>
        <begin position="62"/>
        <end position="86"/>
    </location>
</feature>
<dbReference type="Proteomes" id="UP000030588">
    <property type="component" value="Unassembled WGS sequence"/>
</dbReference>
<reference evidence="2 3" key="1">
    <citation type="submission" date="2014-10" db="EMBL/GenBank/DDBJ databases">
        <title>Draft genome of phytase producing Bacillus ginsengihumi strain M2.11.</title>
        <authorList>
            <person name="Toymentseva A."/>
            <person name="Boulygina E.A."/>
            <person name="Kazakov S.V."/>
            <person name="Kayumov I."/>
            <person name="Suleimanova A.D."/>
            <person name="Mardanova A.M."/>
            <person name="Maria S.N."/>
            <person name="Sergey M.Y."/>
            <person name="Sharipova M.R."/>
        </authorList>
    </citation>
    <scope>NUCLEOTIDE SEQUENCE [LARGE SCALE GENOMIC DNA]</scope>
    <source>
        <strain evidence="2 3">M2.11</strain>
    </source>
</reference>
<dbReference type="RefSeq" id="WP_025728180.1">
    <property type="nucleotide sequence ID" value="NZ_JAMAUG010000010.1"/>
</dbReference>
<protein>
    <submittedName>
        <fullName evidence="2">Uncharacterized protein</fullName>
    </submittedName>
</protein>
<name>A0A0A6XX90_9BACI</name>
<comment type="caution">
    <text evidence="2">The sequence shown here is derived from an EMBL/GenBank/DDBJ whole genome shotgun (WGS) entry which is preliminary data.</text>
</comment>